<accession>A0ABT8SE19</accession>
<keyword evidence="7" id="KW-1185">Reference proteome</keyword>
<evidence type="ECO:0000256" key="1">
    <source>
        <dbReference type="ARBA" id="ARBA00022829"/>
    </source>
</evidence>
<dbReference type="CDD" id="cd00799">
    <property type="entry name" value="INT_Cre_C"/>
    <property type="match status" value="1"/>
</dbReference>
<evidence type="ECO:0000256" key="3">
    <source>
        <dbReference type="ARBA" id="ARBA00023125"/>
    </source>
</evidence>
<comment type="caution">
    <text evidence="6">The sequence shown here is derived from an EMBL/GenBank/DDBJ whole genome shotgun (WGS) entry which is preliminary data.</text>
</comment>
<evidence type="ECO:0000256" key="4">
    <source>
        <dbReference type="ARBA" id="ARBA00023172"/>
    </source>
</evidence>
<evidence type="ECO:0000259" key="5">
    <source>
        <dbReference type="PROSITE" id="PS51898"/>
    </source>
</evidence>
<dbReference type="SUPFAM" id="SSF56349">
    <property type="entry name" value="DNA breaking-rejoining enzymes"/>
    <property type="match status" value="1"/>
</dbReference>
<dbReference type="InterPro" id="IPR050090">
    <property type="entry name" value="Tyrosine_recombinase_XerCD"/>
</dbReference>
<dbReference type="RefSeq" id="WP_301815443.1">
    <property type="nucleotide sequence ID" value="NZ_JAUJZH010000036.1"/>
</dbReference>
<dbReference type="InterPro" id="IPR010998">
    <property type="entry name" value="Integrase_recombinase_N"/>
</dbReference>
<feature type="domain" description="Tyr recombinase" evidence="5">
    <location>
        <begin position="174"/>
        <end position="367"/>
    </location>
</feature>
<gene>
    <name evidence="6" type="ORF">Q2T77_33360</name>
</gene>
<evidence type="ECO:0000256" key="2">
    <source>
        <dbReference type="ARBA" id="ARBA00022908"/>
    </source>
</evidence>
<keyword evidence="1" id="KW-0159">Chromosome partition</keyword>
<dbReference type="PANTHER" id="PTHR30349">
    <property type="entry name" value="PHAGE INTEGRASE-RELATED"/>
    <property type="match status" value="1"/>
</dbReference>
<dbReference type="Pfam" id="PF00589">
    <property type="entry name" value="Phage_integrase"/>
    <property type="match status" value="1"/>
</dbReference>
<dbReference type="Gene3D" id="1.10.150.130">
    <property type="match status" value="1"/>
</dbReference>
<dbReference type="PANTHER" id="PTHR30349:SF81">
    <property type="entry name" value="TYROSINE RECOMBINASE XERC"/>
    <property type="match status" value="1"/>
</dbReference>
<evidence type="ECO:0000313" key="6">
    <source>
        <dbReference type="EMBL" id="MDO1537166.1"/>
    </source>
</evidence>
<dbReference type="Proteomes" id="UP001169027">
    <property type="component" value="Unassembled WGS sequence"/>
</dbReference>
<dbReference type="Gene3D" id="1.10.443.10">
    <property type="entry name" value="Intergrase catalytic core"/>
    <property type="match status" value="1"/>
</dbReference>
<keyword evidence="3" id="KW-0238">DNA-binding</keyword>
<name>A0ABT8SE19_9BURK</name>
<dbReference type="PROSITE" id="PS51898">
    <property type="entry name" value="TYR_RECOMBINASE"/>
    <property type="match status" value="1"/>
</dbReference>
<keyword evidence="4" id="KW-0233">DNA recombination</keyword>
<protein>
    <submittedName>
        <fullName evidence="6">Site-specific integrase</fullName>
    </submittedName>
</protein>
<proteinExistence type="predicted"/>
<reference evidence="6" key="1">
    <citation type="submission" date="2023-06" db="EMBL/GenBank/DDBJ databases">
        <authorList>
            <person name="Jiang Y."/>
            <person name="Liu Q."/>
        </authorList>
    </citation>
    <scope>NUCLEOTIDE SEQUENCE</scope>
    <source>
        <strain evidence="6">CGMCC 1.12090</strain>
    </source>
</reference>
<evidence type="ECO:0000313" key="7">
    <source>
        <dbReference type="Proteomes" id="UP001169027"/>
    </source>
</evidence>
<keyword evidence="2" id="KW-0229">DNA integration</keyword>
<dbReference type="InterPro" id="IPR013762">
    <property type="entry name" value="Integrase-like_cat_sf"/>
</dbReference>
<organism evidence="6 7">
    <name type="scientific">Variovorax ginsengisoli</name>
    <dbReference type="NCBI Taxonomy" id="363844"/>
    <lineage>
        <taxon>Bacteria</taxon>
        <taxon>Pseudomonadati</taxon>
        <taxon>Pseudomonadota</taxon>
        <taxon>Betaproteobacteria</taxon>
        <taxon>Burkholderiales</taxon>
        <taxon>Comamonadaceae</taxon>
        <taxon>Variovorax</taxon>
    </lineage>
</organism>
<dbReference type="SUPFAM" id="SSF47823">
    <property type="entry name" value="lambda integrase-like, N-terminal domain"/>
    <property type="match status" value="1"/>
</dbReference>
<dbReference type="InterPro" id="IPR011010">
    <property type="entry name" value="DNA_brk_join_enz"/>
</dbReference>
<dbReference type="EMBL" id="JAUKVY010000036">
    <property type="protein sequence ID" value="MDO1537166.1"/>
    <property type="molecule type" value="Genomic_DNA"/>
</dbReference>
<dbReference type="InterPro" id="IPR002104">
    <property type="entry name" value="Integrase_catalytic"/>
</dbReference>
<sequence>MGQLTVRPGHPGSPQLNLTPLKRSHALLDPAQLSDMAEEAAHDLMAEGESSNTRVSYRTAMRYWAAWFGARYGRQMDLPMPVPVVVQFIVDHAERSTKAGLVHQLPPEIDAALVEAGFKGKAGAPALNTLMHRISVLSMAHHLAKQPNPCTDSAVKALLSKTRKAYAKRNATPHKQRALTEEPFEAVLETCDDSLKGKRDRALLLFAWSSGGRRRSEVSEAVFENLRGADEGGYHYTLANSKTNHNGKVKPEDVKPVVGTAAQALEAWLEASGITTGPLFRRINKAGRLGEGALTGTAIRDIVKARCSLAGVGEDFSAHSLRSGFVTEAGRQNMPLQETMAMTGHRSMDVVTGYFRAGAAQVSAVARMMDSGSRPTPEE</sequence>